<feature type="region of interest" description="Disordered" evidence="1">
    <location>
        <begin position="94"/>
        <end position="150"/>
    </location>
</feature>
<proteinExistence type="predicted"/>
<keyword evidence="3" id="KW-1185">Reference proteome</keyword>
<dbReference type="EMBL" id="KQ460547">
    <property type="protein sequence ID" value="KPJ14030.1"/>
    <property type="molecule type" value="Genomic_DNA"/>
</dbReference>
<name>A0A0N1I9I6_PAPMA</name>
<feature type="compositionally biased region" description="Basic and acidic residues" evidence="1">
    <location>
        <begin position="94"/>
        <end position="109"/>
    </location>
</feature>
<organism evidence="2 3">
    <name type="scientific">Papilio machaon</name>
    <name type="common">Old World swallowtail butterfly</name>
    <dbReference type="NCBI Taxonomy" id="76193"/>
    <lineage>
        <taxon>Eukaryota</taxon>
        <taxon>Metazoa</taxon>
        <taxon>Ecdysozoa</taxon>
        <taxon>Arthropoda</taxon>
        <taxon>Hexapoda</taxon>
        <taxon>Insecta</taxon>
        <taxon>Pterygota</taxon>
        <taxon>Neoptera</taxon>
        <taxon>Endopterygota</taxon>
        <taxon>Lepidoptera</taxon>
        <taxon>Glossata</taxon>
        <taxon>Ditrysia</taxon>
        <taxon>Papilionoidea</taxon>
        <taxon>Papilionidae</taxon>
        <taxon>Papilioninae</taxon>
        <taxon>Papilio</taxon>
    </lineage>
</organism>
<dbReference type="InParanoid" id="A0A0N1I9I6"/>
<evidence type="ECO:0000313" key="2">
    <source>
        <dbReference type="EMBL" id="KPJ14030.1"/>
    </source>
</evidence>
<evidence type="ECO:0000313" key="3">
    <source>
        <dbReference type="Proteomes" id="UP000053240"/>
    </source>
</evidence>
<gene>
    <name evidence="2" type="ORF">RR48_02646</name>
</gene>
<dbReference type="Proteomes" id="UP000053240">
    <property type="component" value="Unassembled WGS sequence"/>
</dbReference>
<accession>A0A0N1I9I6</accession>
<dbReference type="AlphaFoldDB" id="A0A0N1I9I6"/>
<reference evidence="2 3" key="1">
    <citation type="journal article" date="2015" name="Nat. Commun.">
        <title>Outbred genome sequencing and CRISPR/Cas9 gene editing in butterflies.</title>
        <authorList>
            <person name="Li X."/>
            <person name="Fan D."/>
            <person name="Zhang W."/>
            <person name="Liu G."/>
            <person name="Zhang L."/>
            <person name="Zhao L."/>
            <person name="Fang X."/>
            <person name="Chen L."/>
            <person name="Dong Y."/>
            <person name="Chen Y."/>
            <person name="Ding Y."/>
            <person name="Zhao R."/>
            <person name="Feng M."/>
            <person name="Zhu Y."/>
            <person name="Feng Y."/>
            <person name="Jiang X."/>
            <person name="Zhu D."/>
            <person name="Xiang H."/>
            <person name="Feng X."/>
            <person name="Li S."/>
            <person name="Wang J."/>
            <person name="Zhang G."/>
            <person name="Kronforst M.R."/>
            <person name="Wang W."/>
        </authorList>
    </citation>
    <scope>NUCLEOTIDE SEQUENCE [LARGE SCALE GENOMIC DNA]</scope>
    <source>
        <strain evidence="2">Ya'a_city_454_Pm</strain>
        <tissue evidence="2">Whole body</tissue>
    </source>
</reference>
<protein>
    <submittedName>
        <fullName evidence="2">Uncharacterized protein</fullName>
    </submittedName>
</protein>
<evidence type="ECO:0000256" key="1">
    <source>
        <dbReference type="SAM" id="MobiDB-lite"/>
    </source>
</evidence>
<feature type="compositionally biased region" description="Polar residues" evidence="1">
    <location>
        <begin position="131"/>
        <end position="144"/>
    </location>
</feature>
<sequence length="241" mass="27387">MEFENDFSLKEWAKDKPLSILQLDPADRAVLRIAVNIDEHIAISLFGKNTKETACFETKRTYRREGLNEIPIGPYATKEGNLLVTAASDNRASKEVKKTERREMECIHESDEEEEDKFEINPLVSHPMPKLTTQRSHTNMNHPSVRTIGMPRAKTCDKPLQEFEKNAALGLGLTTAASVGAMQRVNDALSSALDPLSRYAPVLLKLRYVQQLLRSYEPPRYLKITILSHKIYDQISAKYQS</sequence>